<accession>A0A6L2KSS9</accession>
<keyword evidence="4" id="KW-0695">RNA-directed DNA polymerase</keyword>
<evidence type="ECO:0000259" key="2">
    <source>
        <dbReference type="Pfam" id="PF07727"/>
    </source>
</evidence>
<keyword evidence="4" id="KW-0808">Transferase</keyword>
<dbReference type="GO" id="GO:0003964">
    <property type="term" value="F:RNA-directed DNA polymerase activity"/>
    <property type="evidence" value="ECO:0007669"/>
    <property type="project" value="UniProtKB-KW"/>
</dbReference>
<proteinExistence type="predicted"/>
<feature type="domain" description="Reverse transcriptase zinc-binding" evidence="3">
    <location>
        <begin position="672"/>
        <end position="740"/>
    </location>
</feature>
<feature type="compositionally biased region" description="Basic and acidic residues" evidence="1">
    <location>
        <begin position="148"/>
        <end position="157"/>
    </location>
</feature>
<sequence length="901" mass="103609">MEVLDAMISDAIKKKAGYKYYMAKKVESKKAKIVDKPEEQHVSPIKNRIGKGFMCYGDQLANVPNKLKKDDVQGKQDLLLSLKKQFLRQKKEPIAGEGSSASHNKYYSSADIDSDATLYSLRLDKSEGSANEIDDAEESDMYLSNDNLHGDDDDARRSSNKNFNARNVIKKNAHHIPSPSAKKIPYHTTTPQPSSLQAKLKKLMQKAKKNMRKFNFNKVQYNNDVELEYHVSELKEAVLSEAQWNSDEGDVFKPRSFERHMLKSTKPHPCFYNNDYTYLVDPSTEEKRSDDKMYEFSHADLPRLSVNDVEDMYLLQVQDMLHHLPLEFVKDFNNALLMFIRRTMIKNRVEDIQLGVESYQRTLNLTKPTMFFEGIDQRIPFMMTATLKGNKLGSDNKRLMGKDSTDYDVKSSNEMIKKIDKVLRHRQQLIRLKEYVGGKPKTVNPCTFVDMRKEFLSSRFSMKDMGEADVILGIMIKHESNGIEISQSHFIEKVLKKFNYFDCTAMSNPMDTSEKLMPNNALHGEGGKIGKVIKSSYPSIWLNIVQEVEVLKRHGIDLMSFITSTLGNGLDTTFCHVPWRGDLSFKELAPRVDALEQMKGISVAAKLSHDNLRHSLRRQPRGGAEQAQLDLIQEKIEGVILNRAKDRWTWNLDGAGEFSVASVRRTIDDYFYTLDNTKTIWVKKVPIKINIHAWKVKNDCFPTRFNMSRRGIELESILCLLCNSSAEASRHLFFFCQFVWDIMKKITRWWELEYRDFDSYEGWLVWMISIRLPTKAKKVFEADSRSGRTITATTEDMQKKKNDVKARTTLLLSLPDEHQLRFSKYKTARELWAAILKTFGDDLYNHLKVYKAEVQKKPNSNSQDMAFISSSKNNNNEDGNTVCVTTATTTFPTGSVNVATI</sequence>
<dbReference type="InterPro" id="IPR013103">
    <property type="entry name" value="RVT_2"/>
</dbReference>
<dbReference type="EMBL" id="BKCJ010003042">
    <property type="protein sequence ID" value="GEU52621.1"/>
    <property type="molecule type" value="Genomic_DNA"/>
</dbReference>
<feature type="non-terminal residue" evidence="4">
    <location>
        <position position="901"/>
    </location>
</feature>
<dbReference type="PANTHER" id="PTHR36617">
    <property type="entry name" value="PROTEIN, PUTATIVE-RELATED"/>
    <property type="match status" value="1"/>
</dbReference>
<gene>
    <name evidence="4" type="ORF">Tci_024599</name>
</gene>
<name>A0A6L2KSS9_TANCI</name>
<evidence type="ECO:0000256" key="1">
    <source>
        <dbReference type="SAM" id="MobiDB-lite"/>
    </source>
</evidence>
<protein>
    <submittedName>
        <fullName evidence="4">RNA-directed DNA polymerase, eukaryota</fullName>
    </submittedName>
</protein>
<dbReference type="InterPro" id="IPR026960">
    <property type="entry name" value="RVT-Znf"/>
</dbReference>
<comment type="caution">
    <text evidence="4">The sequence shown here is derived from an EMBL/GenBank/DDBJ whole genome shotgun (WGS) entry which is preliminary data.</text>
</comment>
<dbReference type="Pfam" id="PF13966">
    <property type="entry name" value="zf-RVT"/>
    <property type="match status" value="1"/>
</dbReference>
<reference evidence="4" key="1">
    <citation type="journal article" date="2019" name="Sci. Rep.">
        <title>Draft genome of Tanacetum cinerariifolium, the natural source of mosquito coil.</title>
        <authorList>
            <person name="Yamashiro T."/>
            <person name="Shiraishi A."/>
            <person name="Satake H."/>
            <person name="Nakayama K."/>
        </authorList>
    </citation>
    <scope>NUCLEOTIDE SEQUENCE</scope>
</reference>
<evidence type="ECO:0000259" key="3">
    <source>
        <dbReference type="Pfam" id="PF13966"/>
    </source>
</evidence>
<organism evidence="4">
    <name type="scientific">Tanacetum cinerariifolium</name>
    <name type="common">Dalmatian daisy</name>
    <name type="synonym">Chrysanthemum cinerariifolium</name>
    <dbReference type="NCBI Taxonomy" id="118510"/>
    <lineage>
        <taxon>Eukaryota</taxon>
        <taxon>Viridiplantae</taxon>
        <taxon>Streptophyta</taxon>
        <taxon>Embryophyta</taxon>
        <taxon>Tracheophyta</taxon>
        <taxon>Spermatophyta</taxon>
        <taxon>Magnoliopsida</taxon>
        <taxon>eudicotyledons</taxon>
        <taxon>Gunneridae</taxon>
        <taxon>Pentapetalae</taxon>
        <taxon>asterids</taxon>
        <taxon>campanulids</taxon>
        <taxon>Asterales</taxon>
        <taxon>Asteraceae</taxon>
        <taxon>Asteroideae</taxon>
        <taxon>Anthemideae</taxon>
        <taxon>Anthemidinae</taxon>
        <taxon>Tanacetum</taxon>
    </lineage>
</organism>
<feature type="domain" description="Reverse transcriptase Ty1/copia-type" evidence="2">
    <location>
        <begin position="449"/>
        <end position="510"/>
    </location>
</feature>
<dbReference type="PANTHER" id="PTHR36617:SF15">
    <property type="entry name" value="REVERSE TRANSCRIPTASE ZINC-BINDING DOMAIN-CONTAINING PROTEIN"/>
    <property type="match status" value="1"/>
</dbReference>
<evidence type="ECO:0000313" key="4">
    <source>
        <dbReference type="EMBL" id="GEU52621.1"/>
    </source>
</evidence>
<feature type="region of interest" description="Disordered" evidence="1">
    <location>
        <begin position="129"/>
        <end position="159"/>
    </location>
</feature>
<dbReference type="AlphaFoldDB" id="A0A6L2KSS9"/>
<keyword evidence="4" id="KW-0548">Nucleotidyltransferase</keyword>
<dbReference type="Pfam" id="PF07727">
    <property type="entry name" value="RVT_2"/>
    <property type="match status" value="1"/>
</dbReference>